<feature type="non-terminal residue" evidence="2">
    <location>
        <position position="81"/>
    </location>
</feature>
<feature type="region of interest" description="Disordered" evidence="1">
    <location>
        <begin position="1"/>
        <end position="81"/>
    </location>
</feature>
<evidence type="ECO:0000313" key="2">
    <source>
        <dbReference type="EMBL" id="GFD60318.1"/>
    </source>
</evidence>
<organism evidence="2">
    <name type="scientific">Tanacetum cinerariifolium</name>
    <name type="common">Dalmatian daisy</name>
    <name type="synonym">Chrysanthemum cinerariifolium</name>
    <dbReference type="NCBI Taxonomy" id="118510"/>
    <lineage>
        <taxon>Eukaryota</taxon>
        <taxon>Viridiplantae</taxon>
        <taxon>Streptophyta</taxon>
        <taxon>Embryophyta</taxon>
        <taxon>Tracheophyta</taxon>
        <taxon>Spermatophyta</taxon>
        <taxon>Magnoliopsida</taxon>
        <taxon>eudicotyledons</taxon>
        <taxon>Gunneridae</taxon>
        <taxon>Pentapetalae</taxon>
        <taxon>asterids</taxon>
        <taxon>campanulids</taxon>
        <taxon>Asterales</taxon>
        <taxon>Asteraceae</taxon>
        <taxon>Asteroideae</taxon>
        <taxon>Anthemideae</taxon>
        <taxon>Anthemidinae</taxon>
        <taxon>Tanacetum</taxon>
    </lineage>
</organism>
<evidence type="ECO:0000256" key="1">
    <source>
        <dbReference type="SAM" id="MobiDB-lite"/>
    </source>
</evidence>
<reference evidence="2" key="1">
    <citation type="journal article" date="2019" name="Sci. Rep.">
        <title>Draft genome of Tanacetum cinerariifolium, the natural source of mosquito coil.</title>
        <authorList>
            <person name="Yamashiro T."/>
            <person name="Shiraishi A."/>
            <person name="Satake H."/>
            <person name="Nakayama K."/>
        </authorList>
    </citation>
    <scope>NUCLEOTIDE SEQUENCE</scope>
</reference>
<dbReference type="AlphaFoldDB" id="A0A699XQT8"/>
<feature type="compositionally biased region" description="Low complexity" evidence="1">
    <location>
        <begin position="63"/>
        <end position="81"/>
    </location>
</feature>
<dbReference type="EMBL" id="BKCJ011876200">
    <property type="protein sequence ID" value="GFD60318.1"/>
    <property type="molecule type" value="Genomic_DNA"/>
</dbReference>
<proteinExistence type="predicted"/>
<comment type="caution">
    <text evidence="2">The sequence shown here is derived from an EMBL/GenBank/DDBJ whole genome shotgun (WGS) entry which is preliminary data.</text>
</comment>
<feature type="non-terminal residue" evidence="2">
    <location>
        <position position="1"/>
    </location>
</feature>
<feature type="compositionally biased region" description="Gly residues" evidence="1">
    <location>
        <begin position="47"/>
        <end position="62"/>
    </location>
</feature>
<name>A0A699XQT8_TANCI</name>
<accession>A0A699XQT8</accession>
<feature type="compositionally biased region" description="Basic and acidic residues" evidence="1">
    <location>
        <begin position="1"/>
        <end position="11"/>
    </location>
</feature>
<protein>
    <submittedName>
        <fullName evidence="2">Uncharacterized protein</fullName>
    </submittedName>
</protein>
<gene>
    <name evidence="2" type="ORF">Tci_932287</name>
</gene>
<sequence length="81" mass="8153">PRPGPHHREPATGRPGPGRARERGRYRPGHCGGRPAARIRVVLPGHPRGGGQGLGHGLGAGPQPGAAAPGAAHLQQPARPG</sequence>